<organism evidence="2 3">
    <name type="scientific">Escherichia coli</name>
    <dbReference type="NCBI Taxonomy" id="562"/>
    <lineage>
        <taxon>Bacteria</taxon>
        <taxon>Pseudomonadati</taxon>
        <taxon>Pseudomonadota</taxon>
        <taxon>Gammaproteobacteria</taxon>
        <taxon>Enterobacterales</taxon>
        <taxon>Enterobacteriaceae</taxon>
        <taxon>Escherichia</taxon>
    </lineage>
</organism>
<name>A0A3F3NT12_ECOLX</name>
<feature type="transmembrane region" description="Helical" evidence="1">
    <location>
        <begin position="12"/>
        <end position="35"/>
    </location>
</feature>
<protein>
    <submittedName>
        <fullName evidence="2">TetR family transcriptional regulator</fullName>
    </submittedName>
</protein>
<evidence type="ECO:0000256" key="1">
    <source>
        <dbReference type="SAM" id="Phobius"/>
    </source>
</evidence>
<reference evidence="2 3" key="1">
    <citation type="submission" date="2019-01" db="EMBL/GenBank/DDBJ databases">
        <title>Genomic analysis of febrile catheter-associated UTI E. coli isolates.</title>
        <authorList>
            <person name="Potter R."/>
            <person name="Zou Z."/>
            <person name="Henderson J."/>
            <person name="Dantas G."/>
        </authorList>
    </citation>
    <scope>NUCLEOTIDE SEQUENCE [LARGE SCALE GENOMIC DNA]</scope>
    <source>
        <strain evidence="2 3">29_CAASB</strain>
    </source>
</reference>
<sequence length="73" mass="8799">MGEVKKDVKITVIAFVINYLFFYIPVSLYLSYYYGYDFLNLYMFFLSLVVTFLSLWLNVNFYFFTNLIAKVLK</sequence>
<dbReference type="AlphaFoldDB" id="A0A3F3NT12"/>
<comment type="caution">
    <text evidence="2">The sequence shown here is derived from an EMBL/GenBank/DDBJ whole genome shotgun (WGS) entry which is preliminary data.</text>
</comment>
<evidence type="ECO:0000313" key="2">
    <source>
        <dbReference type="EMBL" id="RXD15919.1"/>
    </source>
</evidence>
<accession>A0A3F3NT12</accession>
<dbReference type="Proteomes" id="UP000288730">
    <property type="component" value="Unassembled WGS sequence"/>
</dbReference>
<proteinExistence type="predicted"/>
<keyword evidence="1" id="KW-1133">Transmembrane helix</keyword>
<feature type="transmembrane region" description="Helical" evidence="1">
    <location>
        <begin position="41"/>
        <end position="64"/>
    </location>
</feature>
<dbReference type="EMBL" id="SCJN01000096">
    <property type="protein sequence ID" value="RXD15919.1"/>
    <property type="molecule type" value="Genomic_DNA"/>
</dbReference>
<keyword evidence="1" id="KW-0812">Transmembrane</keyword>
<keyword evidence="1" id="KW-0472">Membrane</keyword>
<gene>
    <name evidence="2" type="ORF">EPS76_13710</name>
</gene>
<evidence type="ECO:0000313" key="3">
    <source>
        <dbReference type="Proteomes" id="UP000288730"/>
    </source>
</evidence>